<protein>
    <submittedName>
        <fullName evidence="1">Uncharacterized protein</fullName>
    </submittedName>
</protein>
<reference evidence="1 2" key="1">
    <citation type="submission" date="2020-08" db="EMBL/GenBank/DDBJ databases">
        <title>Functional genomics of gut bacteria from endangered species of beetles.</title>
        <authorList>
            <person name="Carlos-Shanley C."/>
        </authorList>
    </citation>
    <scope>NUCLEOTIDE SEQUENCE [LARGE SCALE GENOMIC DNA]</scope>
    <source>
        <strain evidence="1 2">S00198</strain>
    </source>
</reference>
<gene>
    <name evidence="1" type="ORF">HNP48_002659</name>
</gene>
<evidence type="ECO:0000313" key="2">
    <source>
        <dbReference type="Proteomes" id="UP000575083"/>
    </source>
</evidence>
<comment type="caution">
    <text evidence="1">The sequence shown here is derived from an EMBL/GenBank/DDBJ whole genome shotgun (WGS) entry which is preliminary data.</text>
</comment>
<organism evidence="1 2">
    <name type="scientific">Acidovorax soli</name>
    <dbReference type="NCBI Taxonomy" id="592050"/>
    <lineage>
        <taxon>Bacteria</taxon>
        <taxon>Pseudomonadati</taxon>
        <taxon>Pseudomonadota</taxon>
        <taxon>Betaproteobacteria</taxon>
        <taxon>Burkholderiales</taxon>
        <taxon>Comamonadaceae</taxon>
        <taxon>Acidovorax</taxon>
    </lineage>
</organism>
<keyword evidence="2" id="KW-1185">Reference proteome</keyword>
<proteinExistence type="predicted"/>
<dbReference type="Proteomes" id="UP000575083">
    <property type="component" value="Unassembled WGS sequence"/>
</dbReference>
<evidence type="ECO:0000313" key="1">
    <source>
        <dbReference type="EMBL" id="MBB6559987.1"/>
    </source>
</evidence>
<accession>A0A7X0PEB4</accession>
<dbReference type="RefSeq" id="WP_184857523.1">
    <property type="nucleotide sequence ID" value="NZ_JACHLK010000004.1"/>
</dbReference>
<sequence>MPEISLQIIAKTSDSEAGARLAQASGTLDAAILATLAGVFGSPAVHKPGALDRATTLTSKKIAKDLYQLDLFGDACEDLLALLREAGSSNNHNNTTPQFWALLSHEDGCDTYAFNDGAGTWARSVFWEGSSDPAHDQREAEDTWWASMPQAVLALWADDVPAAQARIAAHKERQAVEVDHWSNFLTRHTDRDGLILKLRIKGKKARSALYRRLKAHITPPGADFARLADYFTALRVDRFGADDGARYPDWSQAMKAPAALAQGLMFVEESGNYLYVGFQMDGIKPYLSGECNVSPKGTHAINLVHYFHMVSDSVAGRAIYRVGGQCYANDIVEFNGQLYLQ</sequence>
<dbReference type="AlphaFoldDB" id="A0A7X0PEB4"/>
<dbReference type="EMBL" id="JACHLK010000004">
    <property type="protein sequence ID" value="MBB6559987.1"/>
    <property type="molecule type" value="Genomic_DNA"/>
</dbReference>
<name>A0A7X0PEB4_9BURK</name>